<gene>
    <name evidence="2" type="ORF">POLS_LOCUS8418</name>
</gene>
<evidence type="ECO:0000256" key="1">
    <source>
        <dbReference type="SAM" id="MobiDB-lite"/>
    </source>
</evidence>
<proteinExistence type="predicted"/>
<dbReference type="AlphaFoldDB" id="A0A9W4I888"/>
<name>A0A9W4I888_PENOL</name>
<dbReference type="OrthoDB" id="3946700at2759"/>
<feature type="compositionally biased region" description="Basic and acidic residues" evidence="1">
    <location>
        <begin position="297"/>
        <end position="310"/>
    </location>
</feature>
<feature type="region of interest" description="Disordered" evidence="1">
    <location>
        <begin position="462"/>
        <end position="485"/>
    </location>
</feature>
<sequence>MTGALPRRALEAMGDGTRDCSLTLQAALAWEKNPQSPRPHRPHFPPQRRYRSRVHLNNLSSLLVFLFNPFDYSVPNMGIPMWREPAKAEANKTAIEKDSSAAARSSIGRRGRAYRSRRSGLLSSFHSQIIDELRSGGPGNQTSVDRFPVRSPVLANGTSEDGMTLEDSRREAWTRAPPPRQRRSERSRRRSTRDMLLANLLASYGPANGIPGSSNPSTHTSTPAYWSHPSMPNSSDSPIYGVRLPPLRRTDSYGSDLARFLQANMPPEVRDSQSINNSVPPPEGRLRPDHIIGGLGDRQRSPSPDGERESDAWDTLLSTITPDANLPSIDSSFASNSASVTAPDTRNAAFPTRPPGLTFRPATLDPYPDHLNPCDFSSSDDDDAPSYDSRLTGMRGVHERVRRDRNSTLSAHPPLPTLARTLSDHRHQSDEIQQMQDILDRLASREDVPDNWWAAVGVTPTLNRGLSDSMDSTDNEGTSRPAQDM</sequence>
<dbReference type="Proteomes" id="UP001153618">
    <property type="component" value="Unassembled WGS sequence"/>
</dbReference>
<feature type="compositionally biased region" description="Basic residues" evidence="1">
    <location>
        <begin position="180"/>
        <end position="191"/>
    </location>
</feature>
<reference evidence="2" key="1">
    <citation type="submission" date="2021-07" db="EMBL/GenBank/DDBJ databases">
        <authorList>
            <person name="Branca A.L. A."/>
        </authorList>
    </citation>
    <scope>NUCLEOTIDE SEQUENCE</scope>
</reference>
<feature type="region of interest" description="Disordered" evidence="1">
    <location>
        <begin position="94"/>
        <end position="113"/>
    </location>
</feature>
<feature type="region of interest" description="Disordered" evidence="1">
    <location>
        <begin position="132"/>
        <end position="192"/>
    </location>
</feature>
<feature type="region of interest" description="Disordered" evidence="1">
    <location>
        <begin position="264"/>
        <end position="310"/>
    </location>
</feature>
<evidence type="ECO:0000313" key="2">
    <source>
        <dbReference type="EMBL" id="CAG8235202.1"/>
    </source>
</evidence>
<accession>A0A9W4I888</accession>
<keyword evidence="3" id="KW-1185">Reference proteome</keyword>
<comment type="caution">
    <text evidence="2">The sequence shown here is derived from an EMBL/GenBank/DDBJ whole genome shotgun (WGS) entry which is preliminary data.</text>
</comment>
<feature type="compositionally biased region" description="Polar residues" evidence="1">
    <location>
        <begin position="211"/>
        <end position="237"/>
    </location>
</feature>
<dbReference type="EMBL" id="CAJVOS010000060">
    <property type="protein sequence ID" value="CAG8235202.1"/>
    <property type="molecule type" value="Genomic_DNA"/>
</dbReference>
<protein>
    <submittedName>
        <fullName evidence="2">Uncharacterized protein</fullName>
    </submittedName>
</protein>
<feature type="region of interest" description="Disordered" evidence="1">
    <location>
        <begin position="337"/>
        <end position="366"/>
    </location>
</feature>
<organism evidence="2 3">
    <name type="scientific">Penicillium olsonii</name>
    <dbReference type="NCBI Taxonomy" id="99116"/>
    <lineage>
        <taxon>Eukaryota</taxon>
        <taxon>Fungi</taxon>
        <taxon>Dikarya</taxon>
        <taxon>Ascomycota</taxon>
        <taxon>Pezizomycotina</taxon>
        <taxon>Eurotiomycetes</taxon>
        <taxon>Eurotiomycetidae</taxon>
        <taxon>Eurotiales</taxon>
        <taxon>Aspergillaceae</taxon>
        <taxon>Penicillium</taxon>
    </lineage>
</organism>
<feature type="region of interest" description="Disordered" evidence="1">
    <location>
        <begin position="206"/>
        <end position="239"/>
    </location>
</feature>
<evidence type="ECO:0000313" key="3">
    <source>
        <dbReference type="Proteomes" id="UP001153618"/>
    </source>
</evidence>